<accession>A0ABY4EQ43</accession>
<evidence type="ECO:0000256" key="2">
    <source>
        <dbReference type="ARBA" id="ARBA00022448"/>
    </source>
</evidence>
<dbReference type="InterPro" id="IPR006059">
    <property type="entry name" value="SBP"/>
</dbReference>
<organism evidence="5 6">
    <name type="scientific">Gracilibacillus caseinilyticus</name>
    <dbReference type="NCBI Taxonomy" id="2932256"/>
    <lineage>
        <taxon>Bacteria</taxon>
        <taxon>Bacillati</taxon>
        <taxon>Bacillota</taxon>
        <taxon>Bacilli</taxon>
        <taxon>Bacillales</taxon>
        <taxon>Bacillaceae</taxon>
        <taxon>Gracilibacillus</taxon>
    </lineage>
</organism>
<keyword evidence="6" id="KW-1185">Reference proteome</keyword>
<evidence type="ECO:0000256" key="3">
    <source>
        <dbReference type="ARBA" id="ARBA00022729"/>
    </source>
</evidence>
<gene>
    <name evidence="5" type="ORF">MUN88_10725</name>
</gene>
<feature type="signal peptide" evidence="4">
    <location>
        <begin position="1"/>
        <end position="22"/>
    </location>
</feature>
<dbReference type="InterPro" id="IPR050490">
    <property type="entry name" value="Bact_solute-bd_prot1"/>
</dbReference>
<dbReference type="PANTHER" id="PTHR43649">
    <property type="entry name" value="ARABINOSE-BINDING PROTEIN-RELATED"/>
    <property type="match status" value="1"/>
</dbReference>
<reference evidence="5 6" key="1">
    <citation type="submission" date="2022-04" db="EMBL/GenBank/DDBJ databases">
        <title>Gracilibacillus sp. isolated from saltern.</title>
        <authorList>
            <person name="Won M."/>
            <person name="Lee C.-M."/>
            <person name="Woen H.-Y."/>
            <person name="Kwon S.-W."/>
        </authorList>
    </citation>
    <scope>NUCLEOTIDE SEQUENCE [LARGE SCALE GENOMIC DNA]</scope>
    <source>
        <strain evidence="5 6">SSWR10-1</strain>
    </source>
</reference>
<proteinExistence type="inferred from homology"/>
<sequence>MKNSKFFAKMASAVALSSMILAGCSSDDSNSENGESASGDKIQIDIFQGKVEFKEQFEDLVALYEEENPNVEINVETVGGGTDYGPVLKSAFSSGDAPNIFNVTGPQDVIDYKEYLTDLSDTEAAGAALDGTLTTVTDGEQILGLPFNQEGYGLIYNKTVFEKAGINPDEIMSMEDLEAAVQTIDQQKEELGLEAVFALPAKEAWVLGDHLANTYLAPEFNHDVMEAFQADTVTFEKGDEMKQFVDLQFDYSIQPVLSLDYSQQVEEYFSLQKVAMIQQGNWIFPSVEQMDPEFAQNIGVLPIPVEGYEGSIPVGVPNYWAVNNEFDEEVVQASKDFLDWMYTSETGKEAVLNDFKFIPAYEGYDTSKISDPLSQEIYEYASNGNTIGWIFSGYPSNPWGTGVIGPDIQKYLAGEMSWEEVEADAIAKWEEERQ</sequence>
<evidence type="ECO:0000256" key="4">
    <source>
        <dbReference type="SAM" id="SignalP"/>
    </source>
</evidence>
<evidence type="ECO:0000313" key="5">
    <source>
        <dbReference type="EMBL" id="UOQ46581.1"/>
    </source>
</evidence>
<evidence type="ECO:0000313" key="6">
    <source>
        <dbReference type="Proteomes" id="UP000831782"/>
    </source>
</evidence>
<dbReference type="PROSITE" id="PS51257">
    <property type="entry name" value="PROKAR_LIPOPROTEIN"/>
    <property type="match status" value="1"/>
</dbReference>
<dbReference type="Gene3D" id="3.40.190.10">
    <property type="entry name" value="Periplasmic binding protein-like II"/>
    <property type="match status" value="2"/>
</dbReference>
<comment type="similarity">
    <text evidence="1">Belongs to the bacterial solute-binding protein 1 family.</text>
</comment>
<dbReference type="Proteomes" id="UP000831782">
    <property type="component" value="Chromosome"/>
</dbReference>
<keyword evidence="3 4" id="KW-0732">Signal</keyword>
<dbReference type="EMBL" id="CP095072">
    <property type="protein sequence ID" value="UOQ46581.1"/>
    <property type="molecule type" value="Genomic_DNA"/>
</dbReference>
<dbReference type="InterPro" id="IPR006061">
    <property type="entry name" value="SBP_1_CS"/>
</dbReference>
<keyword evidence="2" id="KW-0813">Transport</keyword>
<name>A0ABY4EQ43_9BACI</name>
<dbReference type="Pfam" id="PF01547">
    <property type="entry name" value="SBP_bac_1"/>
    <property type="match status" value="1"/>
</dbReference>
<protein>
    <submittedName>
        <fullName evidence="5">ABC transporter substrate-binding protein</fullName>
    </submittedName>
</protein>
<evidence type="ECO:0000256" key="1">
    <source>
        <dbReference type="ARBA" id="ARBA00008520"/>
    </source>
</evidence>
<dbReference type="PROSITE" id="PS01037">
    <property type="entry name" value="SBP_BACTERIAL_1"/>
    <property type="match status" value="1"/>
</dbReference>
<feature type="chain" id="PRO_5046171664" evidence="4">
    <location>
        <begin position="23"/>
        <end position="434"/>
    </location>
</feature>
<dbReference type="RefSeq" id="WP_244714845.1">
    <property type="nucleotide sequence ID" value="NZ_CP095072.1"/>
</dbReference>
<dbReference type="SUPFAM" id="SSF53850">
    <property type="entry name" value="Periplasmic binding protein-like II"/>
    <property type="match status" value="1"/>
</dbReference>
<dbReference type="PANTHER" id="PTHR43649:SF12">
    <property type="entry name" value="DIACETYLCHITOBIOSE BINDING PROTEIN DASA"/>
    <property type="match status" value="1"/>
</dbReference>